<feature type="compositionally biased region" description="Basic and acidic residues" evidence="1">
    <location>
        <begin position="84"/>
        <end position="124"/>
    </location>
</feature>
<evidence type="ECO:0000313" key="2">
    <source>
        <dbReference type="EMBL" id="CAI0548559.1"/>
    </source>
</evidence>
<protein>
    <submittedName>
        <fullName evidence="2">Uncharacterized protein</fullName>
    </submittedName>
</protein>
<sequence length="263" mass="29542">MKSVTGEIVSSTPVSLPKAASILSQFVSADTGASQAVNAYLRRATSAFDELVRLHAKSSRRARESLRSDAAKPSARTITSVNTVDERVQRSKETGRAELNLEERKRKKKKEGDQIEEEQRKDEGNVDEGEMSNKKQMKKTKNSDLGTSGDGENKKGVEMKGESSHGEASLGDLGGESGKQKKKKKKKDKSRELENGYVGVYNENGDQEDARGKTRIKEEEHKSDRLTQKEENMKKRKSGEIEEERRDNSRSEERPRKKKRSID</sequence>
<proteinExistence type="predicted"/>
<reference evidence="2" key="1">
    <citation type="submission" date="2022-08" db="EMBL/GenBank/DDBJ databases">
        <authorList>
            <person name="Gutierrez-Valencia J."/>
        </authorList>
    </citation>
    <scope>NUCLEOTIDE SEQUENCE</scope>
</reference>
<dbReference type="EMBL" id="CAMGYJ010000010">
    <property type="protein sequence ID" value="CAI0548559.1"/>
    <property type="molecule type" value="Genomic_DNA"/>
</dbReference>
<accession>A0AAV0QW44</accession>
<dbReference type="Proteomes" id="UP001154282">
    <property type="component" value="Unassembled WGS sequence"/>
</dbReference>
<name>A0AAV0QW44_9ROSI</name>
<evidence type="ECO:0000256" key="1">
    <source>
        <dbReference type="SAM" id="MobiDB-lite"/>
    </source>
</evidence>
<feature type="compositionally biased region" description="Basic and acidic residues" evidence="1">
    <location>
        <begin position="208"/>
        <end position="263"/>
    </location>
</feature>
<evidence type="ECO:0000313" key="3">
    <source>
        <dbReference type="Proteomes" id="UP001154282"/>
    </source>
</evidence>
<comment type="caution">
    <text evidence="2">The sequence shown here is derived from an EMBL/GenBank/DDBJ whole genome shotgun (WGS) entry which is preliminary data.</text>
</comment>
<dbReference type="PANTHER" id="PTHR48227">
    <property type="entry name" value="DNA TOPOISOMERASE 1-LIKE"/>
    <property type="match status" value="1"/>
</dbReference>
<gene>
    <name evidence="2" type="ORF">LITE_LOCUS44825</name>
</gene>
<feature type="compositionally biased region" description="Basic and acidic residues" evidence="1">
    <location>
        <begin position="61"/>
        <end position="70"/>
    </location>
</feature>
<dbReference type="PANTHER" id="PTHR48227:SF1">
    <property type="entry name" value="DNA LIGASE 1-LIKE"/>
    <property type="match status" value="1"/>
</dbReference>
<feature type="region of interest" description="Disordered" evidence="1">
    <location>
        <begin position="58"/>
        <end position="263"/>
    </location>
</feature>
<dbReference type="AlphaFoldDB" id="A0AAV0QW44"/>
<feature type="compositionally biased region" description="Basic and acidic residues" evidence="1">
    <location>
        <begin position="151"/>
        <end position="165"/>
    </location>
</feature>
<organism evidence="2 3">
    <name type="scientific">Linum tenue</name>
    <dbReference type="NCBI Taxonomy" id="586396"/>
    <lineage>
        <taxon>Eukaryota</taxon>
        <taxon>Viridiplantae</taxon>
        <taxon>Streptophyta</taxon>
        <taxon>Embryophyta</taxon>
        <taxon>Tracheophyta</taxon>
        <taxon>Spermatophyta</taxon>
        <taxon>Magnoliopsida</taxon>
        <taxon>eudicotyledons</taxon>
        <taxon>Gunneridae</taxon>
        <taxon>Pentapetalae</taxon>
        <taxon>rosids</taxon>
        <taxon>fabids</taxon>
        <taxon>Malpighiales</taxon>
        <taxon>Linaceae</taxon>
        <taxon>Linum</taxon>
    </lineage>
</organism>
<keyword evidence="3" id="KW-1185">Reference proteome</keyword>